<sequence>MIHPISDSRLSILGSCIFLLLAMPRLARSLLSKLSPLQYLPSSSRPTPKPKPSHPTLLDGLSAISHVLVVVVASNLACGGPAFETRLFITLRQQLLEFSRPAALLAASTPIPVPRRNSKRIASVRDEKLEPEALGRCDSAQPQPAEKTAPIPTQDNSASPSPSSAPVVHPSPPSAPVIHPSPPSAAHSQPSPPSAPLSRPPPIPRRSSSLNKAFDARRIKLVVSASPSSSPSSSFSSISSSSDRESRARRRPEMAVKGGDTFRVTLSEKKSGDPRLDARVRMELDPGMWLRSGRVAASGRIM</sequence>
<dbReference type="Proteomes" id="UP001172155">
    <property type="component" value="Unassembled WGS sequence"/>
</dbReference>
<gene>
    <name evidence="2" type="ORF">B0T18DRAFT_428297</name>
</gene>
<dbReference type="EMBL" id="JAUKUD010000003">
    <property type="protein sequence ID" value="KAK0750335.1"/>
    <property type="molecule type" value="Genomic_DNA"/>
</dbReference>
<feature type="compositionally biased region" description="Low complexity" evidence="1">
    <location>
        <begin position="224"/>
        <end position="241"/>
    </location>
</feature>
<proteinExistence type="predicted"/>
<feature type="compositionally biased region" description="Low complexity" evidence="1">
    <location>
        <begin position="157"/>
        <end position="168"/>
    </location>
</feature>
<feature type="compositionally biased region" description="Basic and acidic residues" evidence="1">
    <location>
        <begin position="123"/>
        <end position="135"/>
    </location>
</feature>
<feature type="compositionally biased region" description="Basic and acidic residues" evidence="1">
    <location>
        <begin position="242"/>
        <end position="254"/>
    </location>
</feature>
<reference evidence="2" key="1">
    <citation type="submission" date="2023-06" db="EMBL/GenBank/DDBJ databases">
        <title>Genome-scale phylogeny and comparative genomics of the fungal order Sordariales.</title>
        <authorList>
            <consortium name="Lawrence Berkeley National Laboratory"/>
            <person name="Hensen N."/>
            <person name="Bonometti L."/>
            <person name="Westerberg I."/>
            <person name="Brannstrom I.O."/>
            <person name="Guillou S."/>
            <person name="Cros-Aarteil S."/>
            <person name="Calhoun S."/>
            <person name="Haridas S."/>
            <person name="Kuo A."/>
            <person name="Mondo S."/>
            <person name="Pangilinan J."/>
            <person name="Riley R."/>
            <person name="LaButti K."/>
            <person name="Andreopoulos B."/>
            <person name="Lipzen A."/>
            <person name="Chen C."/>
            <person name="Yanf M."/>
            <person name="Daum C."/>
            <person name="Ng V."/>
            <person name="Clum A."/>
            <person name="Steindorff A."/>
            <person name="Ohm R."/>
            <person name="Martin F."/>
            <person name="Silar P."/>
            <person name="Natvig D."/>
            <person name="Lalanne C."/>
            <person name="Gautier V."/>
            <person name="Ament-velasquez S.L."/>
            <person name="Kruys A."/>
            <person name="Hutchinson M.I."/>
            <person name="Powell A.J."/>
            <person name="Barry K."/>
            <person name="Miller A.N."/>
            <person name="Grigoriev I.V."/>
            <person name="Debuchy R."/>
            <person name="Gladieux P."/>
            <person name="Thoren M.H."/>
            <person name="Johannesson H."/>
        </authorList>
    </citation>
    <scope>NUCLEOTIDE SEQUENCE</scope>
    <source>
        <strain evidence="2">SMH3187-1</strain>
    </source>
</reference>
<accession>A0AA40F3A9</accession>
<evidence type="ECO:0000313" key="3">
    <source>
        <dbReference type="Proteomes" id="UP001172155"/>
    </source>
</evidence>
<organism evidence="2 3">
    <name type="scientific">Schizothecium vesticola</name>
    <dbReference type="NCBI Taxonomy" id="314040"/>
    <lineage>
        <taxon>Eukaryota</taxon>
        <taxon>Fungi</taxon>
        <taxon>Dikarya</taxon>
        <taxon>Ascomycota</taxon>
        <taxon>Pezizomycotina</taxon>
        <taxon>Sordariomycetes</taxon>
        <taxon>Sordariomycetidae</taxon>
        <taxon>Sordariales</taxon>
        <taxon>Schizotheciaceae</taxon>
        <taxon>Schizothecium</taxon>
    </lineage>
</organism>
<protein>
    <submittedName>
        <fullName evidence="2">Uncharacterized protein</fullName>
    </submittedName>
</protein>
<keyword evidence="3" id="KW-1185">Reference proteome</keyword>
<feature type="region of interest" description="Disordered" evidence="1">
    <location>
        <begin position="117"/>
        <end position="256"/>
    </location>
</feature>
<comment type="caution">
    <text evidence="2">The sequence shown here is derived from an EMBL/GenBank/DDBJ whole genome shotgun (WGS) entry which is preliminary data.</text>
</comment>
<evidence type="ECO:0000313" key="2">
    <source>
        <dbReference type="EMBL" id="KAK0750335.1"/>
    </source>
</evidence>
<feature type="compositionally biased region" description="Pro residues" evidence="1">
    <location>
        <begin position="169"/>
        <end position="183"/>
    </location>
</feature>
<evidence type="ECO:0000256" key="1">
    <source>
        <dbReference type="SAM" id="MobiDB-lite"/>
    </source>
</evidence>
<feature type="compositionally biased region" description="Pro residues" evidence="1">
    <location>
        <begin position="190"/>
        <end position="204"/>
    </location>
</feature>
<name>A0AA40F3A9_9PEZI</name>
<dbReference type="AlphaFoldDB" id="A0AA40F3A9"/>